<accession>A0ABY9RH56</accession>
<evidence type="ECO:0000313" key="2">
    <source>
        <dbReference type="Proteomes" id="UP001181355"/>
    </source>
</evidence>
<sequence length="258" mass="27757">MVQARTSIDLNADLGEGGLYDAQMLSLVSSANIACGGHAGDLQTMRTAVSIAQEAGVAIGAHPSYPDRENFGRKLMSIPAEQLLPELKRQVESLQNVADSLGQKLSHIKPHGALYNQAAFDTELGELVIRLVQEIDPSLHLMVLAASPLARRARLAGINVIEEAFADRAYRSDASLVPRTELGAVLESPDLAVAQCIRLVREGQILSINKVLVPVSADSICVHGDGIEAFNVLKQVREAILIMGVRIAPHHQHDESTK</sequence>
<keyword evidence="1" id="KW-0378">Hydrolase</keyword>
<reference evidence="1" key="1">
    <citation type="submission" date="2023-09" db="EMBL/GenBank/DDBJ databases">
        <title>Undibacterium sp. 20NA77.5 isolated from freshwater.</title>
        <authorList>
            <person name="Le V."/>
            <person name="Ko S.-R."/>
            <person name="Ahn C.-Y."/>
            <person name="Oh H.-M."/>
        </authorList>
    </citation>
    <scope>NUCLEOTIDE SEQUENCE</scope>
    <source>
        <strain evidence="1">20NA77.5</strain>
    </source>
</reference>
<evidence type="ECO:0000313" key="1">
    <source>
        <dbReference type="EMBL" id="WMW79989.1"/>
    </source>
</evidence>
<dbReference type="EMBL" id="CP133720">
    <property type="protein sequence ID" value="WMW79989.1"/>
    <property type="molecule type" value="Genomic_DNA"/>
</dbReference>
<dbReference type="Pfam" id="PF03746">
    <property type="entry name" value="LamB_YcsF"/>
    <property type="match status" value="1"/>
</dbReference>
<dbReference type="InterPro" id="IPR011330">
    <property type="entry name" value="Glyco_hydro/deAcase_b/a-brl"/>
</dbReference>
<dbReference type="SUPFAM" id="SSF88713">
    <property type="entry name" value="Glycoside hydrolase/deacetylase"/>
    <property type="match status" value="1"/>
</dbReference>
<dbReference type="NCBIfam" id="NF003816">
    <property type="entry name" value="PRK05406.1-5"/>
    <property type="match status" value="1"/>
</dbReference>
<dbReference type="Gene3D" id="3.20.20.370">
    <property type="entry name" value="Glycoside hydrolase/deacetylase"/>
    <property type="match status" value="1"/>
</dbReference>
<name>A0ABY9RH56_9BURK</name>
<dbReference type="InterPro" id="IPR005501">
    <property type="entry name" value="LamB/YcsF/PxpA-like"/>
</dbReference>
<dbReference type="GO" id="GO:0017168">
    <property type="term" value="F:5-oxoprolinase (ATP-hydrolyzing) activity"/>
    <property type="evidence" value="ECO:0007669"/>
    <property type="project" value="UniProtKB-EC"/>
</dbReference>
<proteinExistence type="predicted"/>
<dbReference type="PANTHER" id="PTHR30292:SF0">
    <property type="entry name" value="5-OXOPROLINASE SUBUNIT A"/>
    <property type="match status" value="1"/>
</dbReference>
<dbReference type="Proteomes" id="UP001181355">
    <property type="component" value="Chromosome"/>
</dbReference>
<dbReference type="RefSeq" id="WP_309481482.1">
    <property type="nucleotide sequence ID" value="NZ_CP133720.1"/>
</dbReference>
<dbReference type="CDD" id="cd10801">
    <property type="entry name" value="LamB_YcsF_like_1"/>
    <property type="match status" value="1"/>
</dbReference>
<dbReference type="PANTHER" id="PTHR30292">
    <property type="entry name" value="UNCHARACTERIZED PROTEIN YBGL-RELATED"/>
    <property type="match status" value="1"/>
</dbReference>
<dbReference type="NCBIfam" id="NF003814">
    <property type="entry name" value="PRK05406.1-3"/>
    <property type="match status" value="1"/>
</dbReference>
<gene>
    <name evidence="1" type="primary">pxpA</name>
    <name evidence="1" type="ORF">RF679_15255</name>
</gene>
<protein>
    <submittedName>
        <fullName evidence="1">5-oxoprolinase subunit PxpA</fullName>
        <ecNumber evidence="1">3.5.2.9</ecNumber>
    </submittedName>
</protein>
<keyword evidence="2" id="KW-1185">Reference proteome</keyword>
<organism evidence="1 2">
    <name type="scientific">Undibacterium cyanobacteriorum</name>
    <dbReference type="NCBI Taxonomy" id="3073561"/>
    <lineage>
        <taxon>Bacteria</taxon>
        <taxon>Pseudomonadati</taxon>
        <taxon>Pseudomonadota</taxon>
        <taxon>Betaproteobacteria</taxon>
        <taxon>Burkholderiales</taxon>
        <taxon>Oxalobacteraceae</taxon>
        <taxon>Undibacterium</taxon>
    </lineage>
</organism>
<dbReference type="EC" id="3.5.2.9" evidence="1"/>